<reference evidence="8" key="1">
    <citation type="submission" date="2021-01" db="EMBL/GenBank/DDBJ databases">
        <authorList>
            <person name="Corre E."/>
            <person name="Pelletier E."/>
            <person name="Niang G."/>
            <person name="Scheremetjew M."/>
            <person name="Finn R."/>
            <person name="Kale V."/>
            <person name="Holt S."/>
            <person name="Cochrane G."/>
            <person name="Meng A."/>
            <person name="Brown T."/>
            <person name="Cohen L."/>
        </authorList>
    </citation>
    <scope>NUCLEOTIDE SEQUENCE</scope>
    <source>
        <strain evidence="8">CCMP1897</strain>
    </source>
</reference>
<dbReference type="SMART" id="SM00724">
    <property type="entry name" value="TLC"/>
    <property type="match status" value="1"/>
</dbReference>
<dbReference type="EMBL" id="HBIS01003226">
    <property type="protein sequence ID" value="CAE0609087.1"/>
    <property type="molecule type" value="Transcribed_RNA"/>
</dbReference>
<dbReference type="InterPro" id="IPR040327">
    <property type="entry name" value="At5g14285-like"/>
</dbReference>
<feature type="domain" description="TLC" evidence="7">
    <location>
        <begin position="48"/>
        <end position="247"/>
    </location>
</feature>
<evidence type="ECO:0000256" key="5">
    <source>
        <dbReference type="PROSITE-ProRule" id="PRU00205"/>
    </source>
</evidence>
<proteinExistence type="predicted"/>
<feature type="transmembrane region" description="Helical" evidence="6">
    <location>
        <begin position="117"/>
        <end position="137"/>
    </location>
</feature>
<gene>
    <name evidence="8" type="ORF">PSAL00342_LOCUS2906</name>
</gene>
<sequence length="253" mass="28451">MSLSATLSPHVGDAAAHLVEGSCMWMAATSVFLVAVHVCCGKARYGWIKELQLAVCCMAGIHGATTTYLSAKEILEAWPVAMDMENTTQQERVVFLSTGYFLFDLLQLLVTQPHEILFILHHFIVTSYMMSSYVLGYGMISSLVMMCIGEVTSPLLNAWLVAKDLKKDYEAPRKFFDWLSPFFTIIYVFFRTIMGPPVTYWVVDGVLKSNKLGPLVRYSWSIMVTLGTLGSQAWSFKLVKGMMKRRKSQKKIA</sequence>
<name>A0A7S3XEQ5_9CHLO</name>
<dbReference type="Pfam" id="PF03798">
    <property type="entry name" value="TRAM_LAG1_CLN8"/>
    <property type="match status" value="1"/>
</dbReference>
<feature type="transmembrane region" description="Helical" evidence="6">
    <location>
        <begin position="91"/>
        <end position="110"/>
    </location>
</feature>
<dbReference type="PANTHER" id="PTHR31766">
    <property type="entry name" value="GLABROUS1 ENHANCER-BINDING PROTEIN-LIKE 2"/>
    <property type="match status" value="1"/>
</dbReference>
<evidence type="ECO:0000256" key="2">
    <source>
        <dbReference type="ARBA" id="ARBA00022692"/>
    </source>
</evidence>
<protein>
    <recommendedName>
        <fullName evidence="7">TLC domain-containing protein</fullName>
    </recommendedName>
</protein>
<evidence type="ECO:0000256" key="6">
    <source>
        <dbReference type="SAM" id="Phobius"/>
    </source>
</evidence>
<keyword evidence="4 5" id="KW-0472">Membrane</keyword>
<evidence type="ECO:0000256" key="1">
    <source>
        <dbReference type="ARBA" id="ARBA00004141"/>
    </source>
</evidence>
<feature type="transmembrane region" description="Helical" evidence="6">
    <location>
        <begin position="15"/>
        <end position="39"/>
    </location>
</feature>
<dbReference type="PROSITE" id="PS50922">
    <property type="entry name" value="TLC"/>
    <property type="match status" value="1"/>
</dbReference>
<comment type="subcellular location">
    <subcellularLocation>
        <location evidence="1">Membrane</location>
        <topology evidence="1">Multi-pass membrane protein</topology>
    </subcellularLocation>
</comment>
<keyword evidence="3 6" id="KW-1133">Transmembrane helix</keyword>
<evidence type="ECO:0000256" key="3">
    <source>
        <dbReference type="ARBA" id="ARBA00022989"/>
    </source>
</evidence>
<dbReference type="GO" id="GO:0016020">
    <property type="term" value="C:membrane"/>
    <property type="evidence" value="ECO:0007669"/>
    <property type="project" value="UniProtKB-SubCell"/>
</dbReference>
<organism evidence="8">
    <name type="scientific">Picocystis salinarum</name>
    <dbReference type="NCBI Taxonomy" id="88271"/>
    <lineage>
        <taxon>Eukaryota</taxon>
        <taxon>Viridiplantae</taxon>
        <taxon>Chlorophyta</taxon>
        <taxon>Picocystophyceae</taxon>
        <taxon>Picocystales</taxon>
        <taxon>Picocystaceae</taxon>
        <taxon>Picocystis</taxon>
    </lineage>
</organism>
<keyword evidence="2 5" id="KW-0812">Transmembrane</keyword>
<evidence type="ECO:0000256" key="4">
    <source>
        <dbReference type="ARBA" id="ARBA00023136"/>
    </source>
</evidence>
<feature type="transmembrane region" description="Helical" evidence="6">
    <location>
        <begin position="215"/>
        <end position="236"/>
    </location>
</feature>
<dbReference type="AlphaFoldDB" id="A0A7S3XEQ5"/>
<dbReference type="PANTHER" id="PTHR31766:SF2">
    <property type="entry name" value="GLABROUS1 ENHANCER-BINDING PROTEIN-LIKE 2"/>
    <property type="match status" value="1"/>
</dbReference>
<evidence type="ECO:0000313" key="8">
    <source>
        <dbReference type="EMBL" id="CAE0609087.1"/>
    </source>
</evidence>
<accession>A0A7S3XEQ5</accession>
<dbReference type="InterPro" id="IPR006634">
    <property type="entry name" value="TLC-dom"/>
</dbReference>
<feature type="transmembrane region" description="Helical" evidence="6">
    <location>
        <begin position="182"/>
        <end position="203"/>
    </location>
</feature>
<evidence type="ECO:0000259" key="7">
    <source>
        <dbReference type="PROSITE" id="PS50922"/>
    </source>
</evidence>